<proteinExistence type="predicted"/>
<accession>A0A835VU23</accession>
<dbReference type="Gene3D" id="3.10.490.10">
    <property type="entry name" value="Gamma-glutamyl cyclotransferase-like"/>
    <property type="match status" value="1"/>
</dbReference>
<feature type="region of interest" description="Disordered" evidence="1">
    <location>
        <begin position="58"/>
        <end position="99"/>
    </location>
</feature>
<gene>
    <name evidence="2" type="ORF">HXX76_013736</name>
</gene>
<feature type="region of interest" description="Disordered" evidence="1">
    <location>
        <begin position="593"/>
        <end position="667"/>
    </location>
</feature>
<dbReference type="PANTHER" id="PTHR37474:SF1">
    <property type="entry name" value="2'-5' RNA LIGASE FAMILY PROTEIN"/>
    <property type="match status" value="1"/>
</dbReference>
<comment type="caution">
    <text evidence="2">The sequence shown here is derived from an EMBL/GenBank/DDBJ whole genome shotgun (WGS) entry which is preliminary data.</text>
</comment>
<dbReference type="Pfam" id="PF13563">
    <property type="entry name" value="2_5_RNA_ligase2"/>
    <property type="match status" value="2"/>
</dbReference>
<organism evidence="2 3">
    <name type="scientific">Chlamydomonas incerta</name>
    <dbReference type="NCBI Taxonomy" id="51695"/>
    <lineage>
        <taxon>Eukaryota</taxon>
        <taxon>Viridiplantae</taxon>
        <taxon>Chlorophyta</taxon>
        <taxon>core chlorophytes</taxon>
        <taxon>Chlorophyceae</taxon>
        <taxon>CS clade</taxon>
        <taxon>Chlamydomonadales</taxon>
        <taxon>Chlamydomonadaceae</taxon>
        <taxon>Chlamydomonas</taxon>
    </lineage>
</organism>
<evidence type="ECO:0000313" key="2">
    <source>
        <dbReference type="EMBL" id="KAG2425321.1"/>
    </source>
</evidence>
<name>A0A835VU23_CHLIN</name>
<dbReference type="EMBL" id="JAEHOC010000056">
    <property type="protein sequence ID" value="KAG2425321.1"/>
    <property type="molecule type" value="Genomic_DNA"/>
</dbReference>
<feature type="compositionally biased region" description="Gly residues" evidence="1">
    <location>
        <begin position="620"/>
        <end position="629"/>
    </location>
</feature>
<keyword evidence="3" id="KW-1185">Reference proteome</keyword>
<evidence type="ECO:0000256" key="1">
    <source>
        <dbReference type="SAM" id="MobiDB-lite"/>
    </source>
</evidence>
<dbReference type="PANTHER" id="PTHR37474">
    <property type="entry name" value="RNA LIGASE/CYCLIC NUCLEOTIDE PHOSPHODIESTERASE"/>
    <property type="match status" value="1"/>
</dbReference>
<protein>
    <submittedName>
        <fullName evidence="2">Uncharacterized protein</fullName>
    </submittedName>
</protein>
<dbReference type="Proteomes" id="UP000650467">
    <property type="component" value="Unassembled WGS sequence"/>
</dbReference>
<dbReference type="OrthoDB" id="2011727at2759"/>
<sequence>MSLPKVHTSSVAVVPPAAVWRRIQALRCFADKSFVRWPPHINLLYPFHPDAAEQLAAADGGESDGGEGGGRQQSVASRGSGGQRRGGARRSGPGQATAAEASLLSDLPAWDAPGAEVAGQLQLVRELAGSGEQMEDPFGQMAARAGRALAQVKPFTVRLEQLRVFRHSSRSITAWADPVSVSHPTSGPGAGLVAPVGLVAVQALLEAEFPACTDLSADEGRGIRGFVPHLSLGQLRDERELEALQAAWEPVEWLVDSVQLISRSGYLTPFTVRYHVPFGLGTEGLDRDPAVAPGRTGYGLGRVVRRLDVPYVATLANLQPRHRQQQVQEEQQQQQPLNGDDALSLVEGFATPCLVLPPRPPQPSHSMFLQRSAGSAAPTSGAVAGVDLGAGNSRVARPGSAAAGAEVSADKRTGHGVGAPSVWWFAYGAALQASPHELGALESHPAVLPGRSYRLAFNRPGGRANLVPAGDPGQVPGSLAVHGVLHRLPLEVMARLLLVVHEACPTEVTCTPYGREPAPAMAGAAASSAAAAASTAAVTAVAFVALPERCLPQAVPPHPRYLQALLDGCGAYGLDGGFRDWLQSTLQAARGAAQPESGVAQAPPPFAVRSSDSAEEVDIGVGGGHGGGKGSEHGRMQRPGHEGQRLQNRRTGAKKAAAGLPRAATDW</sequence>
<dbReference type="InterPro" id="IPR013024">
    <property type="entry name" value="GGCT-like"/>
</dbReference>
<dbReference type="SUPFAM" id="SSF55144">
    <property type="entry name" value="LigT-like"/>
    <property type="match status" value="1"/>
</dbReference>
<evidence type="ECO:0000313" key="3">
    <source>
        <dbReference type="Proteomes" id="UP000650467"/>
    </source>
</evidence>
<dbReference type="InterPro" id="IPR009097">
    <property type="entry name" value="Cyclic_Pdiesterase"/>
</dbReference>
<reference evidence="2" key="1">
    <citation type="journal article" date="2020" name="bioRxiv">
        <title>Comparative genomics of Chlamydomonas.</title>
        <authorList>
            <person name="Craig R.J."/>
            <person name="Hasan A.R."/>
            <person name="Ness R.W."/>
            <person name="Keightley P.D."/>
        </authorList>
    </citation>
    <scope>NUCLEOTIDE SEQUENCE</scope>
    <source>
        <strain evidence="2">SAG 7.73</strain>
    </source>
</reference>
<dbReference type="AlphaFoldDB" id="A0A835VU23"/>
<feature type="compositionally biased region" description="Basic and acidic residues" evidence="1">
    <location>
        <begin position="630"/>
        <end position="644"/>
    </location>
</feature>
<dbReference type="CDD" id="cd06661">
    <property type="entry name" value="GGCT_like"/>
    <property type="match status" value="1"/>
</dbReference>
<dbReference type="Gene3D" id="3.90.1140.10">
    <property type="entry name" value="Cyclic phosphodiesterase"/>
    <property type="match status" value="2"/>
</dbReference>